<evidence type="ECO:0000256" key="1">
    <source>
        <dbReference type="SAM" id="MobiDB-lite"/>
    </source>
</evidence>
<feature type="domain" description="EcxA zinc-binding" evidence="2">
    <location>
        <begin position="464"/>
        <end position="772"/>
    </location>
</feature>
<dbReference type="InterPro" id="IPR034032">
    <property type="entry name" value="Zn_MMP-like_bac"/>
</dbReference>
<dbReference type="STRING" id="288992.SAMN04488522_101986"/>
<dbReference type="InterPro" id="IPR032534">
    <property type="entry name" value="EcxA_zinc-bd"/>
</dbReference>
<dbReference type="CDD" id="cd04276">
    <property type="entry name" value="ZnMc_MMP_like_2"/>
    <property type="match status" value="1"/>
</dbReference>
<protein>
    <recommendedName>
        <fullName evidence="7">Zinc-dependent metalloprotease</fullName>
    </recommendedName>
</protein>
<dbReference type="GO" id="GO:0008237">
    <property type="term" value="F:metallopeptidase activity"/>
    <property type="evidence" value="ECO:0007669"/>
    <property type="project" value="InterPro"/>
</dbReference>
<evidence type="ECO:0000313" key="6">
    <source>
        <dbReference type="Proteomes" id="UP000184287"/>
    </source>
</evidence>
<evidence type="ECO:0008006" key="7">
    <source>
        <dbReference type="Google" id="ProtNLM"/>
    </source>
</evidence>
<dbReference type="Pfam" id="PF17148">
    <property type="entry name" value="DUF5117"/>
    <property type="match status" value="1"/>
</dbReference>
<feature type="domain" description="DUF5118" evidence="4">
    <location>
        <begin position="70"/>
        <end position="118"/>
    </location>
</feature>
<evidence type="ECO:0000259" key="3">
    <source>
        <dbReference type="Pfam" id="PF17148"/>
    </source>
</evidence>
<feature type="compositionally biased region" description="Low complexity" evidence="1">
    <location>
        <begin position="47"/>
        <end position="70"/>
    </location>
</feature>
<dbReference type="PANTHER" id="PTHR38478:SF1">
    <property type="entry name" value="ZINC DEPENDENT METALLOPROTEASE DOMAIN LIPOPROTEIN"/>
    <property type="match status" value="1"/>
</dbReference>
<dbReference type="InterPro" id="IPR033413">
    <property type="entry name" value="DUF5117"/>
</dbReference>
<evidence type="ECO:0000259" key="2">
    <source>
        <dbReference type="Pfam" id="PF16313"/>
    </source>
</evidence>
<dbReference type="InterPro" id="IPR024079">
    <property type="entry name" value="MetalloPept_cat_dom_sf"/>
</dbReference>
<dbReference type="PANTHER" id="PTHR38478">
    <property type="entry name" value="PEPTIDASE M1A AND M12B"/>
    <property type="match status" value="1"/>
</dbReference>
<sequence length="865" mass="95977">MKQPVPVKGTNISKTQLQRMKRLSLITLVLLGTGFQGFTQQRNPKKNAPSAVSPAANPNAVNRPPAGNGPKPYAEVITAKAKTDKGLFKVHNVEDRYFFEIPDSLMNREILIVNRISKAAAGNRSQMMGYGGDQIGDNVISFQKGPANKLFLKSISFGERSQDTTAQGLYKSVMNSNVQPLVASFDIKALAKDSVSGAKGVVIDVTDYMNSDNEIFFFDPSVKKALSLGGMMADRSYIKEIKAYPLNIEIRTLKTYSKSAPQMPGGMGGAPSATPATYELNSSMVLLPSSQMKARYFDPRVGYFATGFVDFDSNPQGVKNLSLITRWRLEPKAEDVEKYKRGELVEPKKQIVYYIDPATPKKWVPYLMQGVNDWQIAFEKAGFKNAIVAKEAPTDPSWSIEDARHNVIVYKPSDIPNASGPHVHDPRTGEILETHVNWYHNVMLILRNWYLIQAAAVDPAARKMTFDDKLMGELIRFVSSHEIGHTLGLRHNFGSSATVPVEKLRDKQWVEKNGHTPSIMDYARFNYVAQPEDNISSKGIFPRIGDYDLWAIEWGYKWMPEFKGPQEELAISNKTIINRISGNKRLAFGTESDANDPRNQNEDLGDNAMLASAYGIKNLKRILPNLLTWSKEPNEGYQNAKTLYGELVGQYGRYMGHVAKNIGGIYTTPKTVEESGASFVAVPFATQKEAMTFLNAQLFNSPTWLINKELIERTGINPVDVFQGIQKNTLARFLNANTIGKLINAEVMNGAKAYTAEHLFADLKNGIWSELRSHKNIDVYRRNLQKAYVDNLSKLMVAPASAAPGGFPGMRSADPTSTDVSSISRAQMTGLAKDIRLAIPAATGLSKYHLQDLLVRINNALNPKS</sequence>
<feature type="region of interest" description="Disordered" evidence="1">
    <location>
        <begin position="39"/>
        <end position="73"/>
    </location>
</feature>
<proteinExistence type="predicted"/>
<dbReference type="Pfam" id="PF17162">
    <property type="entry name" value="DUF5118"/>
    <property type="match status" value="1"/>
</dbReference>
<dbReference type="Pfam" id="PF16313">
    <property type="entry name" value="DUF4953"/>
    <property type="match status" value="1"/>
</dbReference>
<keyword evidence="6" id="KW-1185">Reference proteome</keyword>
<gene>
    <name evidence="5" type="ORF">SAMN04488522_101986</name>
</gene>
<dbReference type="EMBL" id="FQUQ01000001">
    <property type="protein sequence ID" value="SHE71226.1"/>
    <property type="molecule type" value="Genomic_DNA"/>
</dbReference>
<feature type="domain" description="DUF5117" evidence="3">
    <location>
        <begin position="132"/>
        <end position="332"/>
    </location>
</feature>
<dbReference type="SUPFAM" id="SSF55486">
    <property type="entry name" value="Metalloproteases ('zincins'), catalytic domain"/>
    <property type="match status" value="1"/>
</dbReference>
<evidence type="ECO:0000259" key="4">
    <source>
        <dbReference type="Pfam" id="PF17162"/>
    </source>
</evidence>
<organism evidence="5 6">
    <name type="scientific">Pedobacter caeni</name>
    <dbReference type="NCBI Taxonomy" id="288992"/>
    <lineage>
        <taxon>Bacteria</taxon>
        <taxon>Pseudomonadati</taxon>
        <taxon>Bacteroidota</taxon>
        <taxon>Sphingobacteriia</taxon>
        <taxon>Sphingobacteriales</taxon>
        <taxon>Sphingobacteriaceae</taxon>
        <taxon>Pedobacter</taxon>
    </lineage>
</organism>
<dbReference type="InterPro" id="IPR033428">
    <property type="entry name" value="DUF5118"/>
</dbReference>
<reference evidence="6" key="1">
    <citation type="submission" date="2016-11" db="EMBL/GenBank/DDBJ databases">
        <authorList>
            <person name="Varghese N."/>
            <person name="Submissions S."/>
        </authorList>
    </citation>
    <scope>NUCLEOTIDE SEQUENCE [LARGE SCALE GENOMIC DNA]</scope>
    <source>
        <strain evidence="6">DSM 16990</strain>
    </source>
</reference>
<accession>A0A1M4VQB4</accession>
<dbReference type="Gene3D" id="3.40.390.10">
    <property type="entry name" value="Collagenase (Catalytic Domain)"/>
    <property type="match status" value="1"/>
</dbReference>
<evidence type="ECO:0000313" key="5">
    <source>
        <dbReference type="EMBL" id="SHE71226.1"/>
    </source>
</evidence>
<dbReference type="Proteomes" id="UP000184287">
    <property type="component" value="Unassembled WGS sequence"/>
</dbReference>
<dbReference type="AlphaFoldDB" id="A0A1M4VQB4"/>
<name>A0A1M4VQB4_9SPHI</name>